<evidence type="ECO:0000313" key="2">
    <source>
        <dbReference type="Proteomes" id="UP000028524"/>
    </source>
</evidence>
<dbReference type="Proteomes" id="UP000028524">
    <property type="component" value="Unassembled WGS sequence"/>
</dbReference>
<reference evidence="1 2" key="1">
    <citation type="journal article" date="2014" name="BMC Genomics">
        <title>Comparative genome sequencing reveals chemotype-specific gene clusters in the toxigenic black mold Stachybotrys.</title>
        <authorList>
            <person name="Semeiks J."/>
            <person name="Borek D."/>
            <person name="Otwinowski Z."/>
            <person name="Grishin N.V."/>
        </authorList>
    </citation>
    <scope>NUCLEOTIDE SEQUENCE [LARGE SCALE GENOMIC DNA]</scope>
    <source>
        <strain evidence="1 2">IBT 40285</strain>
    </source>
</reference>
<evidence type="ECO:0000313" key="1">
    <source>
        <dbReference type="EMBL" id="KFA63346.1"/>
    </source>
</evidence>
<dbReference type="EMBL" id="KL660741">
    <property type="protein sequence ID" value="KFA63346.1"/>
    <property type="molecule type" value="Genomic_DNA"/>
</dbReference>
<dbReference type="AlphaFoldDB" id="A0A084QHB1"/>
<proteinExistence type="predicted"/>
<protein>
    <submittedName>
        <fullName evidence="1">Uncharacterized protein</fullName>
    </submittedName>
</protein>
<organism evidence="1 2">
    <name type="scientific">Stachybotrys chlorohalonatus (strain IBT 40285)</name>
    <dbReference type="NCBI Taxonomy" id="1283841"/>
    <lineage>
        <taxon>Eukaryota</taxon>
        <taxon>Fungi</taxon>
        <taxon>Dikarya</taxon>
        <taxon>Ascomycota</taxon>
        <taxon>Pezizomycotina</taxon>
        <taxon>Sordariomycetes</taxon>
        <taxon>Hypocreomycetidae</taxon>
        <taxon>Hypocreales</taxon>
        <taxon>Stachybotryaceae</taxon>
        <taxon>Stachybotrys</taxon>
    </lineage>
</organism>
<name>A0A084QHB1_STAC4</name>
<keyword evidence="2" id="KW-1185">Reference proteome</keyword>
<dbReference type="HOGENOM" id="CLU_009290_0_0_1"/>
<dbReference type="OrthoDB" id="5354164at2759"/>
<gene>
    <name evidence="1" type="ORF">S40285_01833</name>
</gene>
<accession>A0A084QHB1</accession>
<dbReference type="InParanoid" id="A0A084QHB1"/>
<dbReference type="OMA" id="QTIDQDV"/>
<sequence length="925" mass="102666">MASFGRLSNSMLSATIENTLALVNINFDFSVFRVDPSQDLPAGLLFHQLLPNTPQLLNSYGKRTSEILARPDINPEGTESDGPFQGFIGADCTSVCAAATCGPASVGVSLLASMLSRAWDSKEAISIWSELVEERQRQIRAQIQANEIVHPHTKAAANRKMARSELAEWDASARSWLRRADLFMEFNHQQLRLIADNLTIPYSTGGSTFEKVTTAWINSMEVMEKLLCNHPQEACDRAVLLAVSSWHLYPDLLVFQQEAKKIVFKDSLVPSAGVLSLGLEYKGPSKNMTKWSLALSHLRYYGDPVSVSSHEDHSRNVSYANFDLAVDWCRDLHAVLASASAAADFPELSWILKLCSAPADVDDINQSTRLIKYGWRRGTKLLGNAEMAMHSPYFGLLNPHVIDAMKGATDVDCGISYLRGMASHASIGNRQGIISHSGILDQTIAYTEWATTTPVEAAMWQWAGHSCLEEVTSKSTPKHIRWICLHGKEKDISHLELLKRRGREISNGGEICYLADEDDLPKFVKRDDFEWSHPPFIFHRASEELSIVPLYRLRVNPFSLEELYEYSGGSGAIRASQGLPKTELSAQKGSSVPASIGYSYVWLMSLRVLEVAEELYKQLPKATISLRLLEQDLLKAKWLPLSIRSILDDNNPMDSFISATRATASHFLKGMSRADAFACIAMFESGQFNIDPEQLNEVIALCCEDSIFVAGMLLSDPSAKSQGAHIRHLVGNIGHSGMVLLVSPLEPRIRPLKHDAQLVEHQPYDGKCDNRFRGTSLHLSFTTWKMALDWHNTGEIDQEIFLLESVVAVQDNGNWIADIDVIEIEKGGTDVIEQFHCTEECASKALDHSDVVSIDCWEELLDPPPCTGVFRARGNWAARLAVASILAQQGKGHAAVVIGSESICWHCLRALYAEPELHVPQIIIF</sequence>